<dbReference type="Pfam" id="PF25041">
    <property type="entry name" value="UFL1_C"/>
    <property type="match status" value="1"/>
</dbReference>
<reference evidence="13" key="1">
    <citation type="submission" date="2014-03" db="EMBL/GenBank/DDBJ databases">
        <authorList>
            <person name="Aksoy S."/>
            <person name="Warren W."/>
            <person name="Wilson R.K."/>
        </authorList>
    </citation>
    <scope>NUCLEOTIDE SEQUENCE [LARGE SCALE GENOMIC DNA]</scope>
    <source>
        <strain evidence="13">IAEA</strain>
    </source>
</reference>
<feature type="domain" description="E3 UFM1-protein ligase 1-like" evidence="10">
    <location>
        <begin position="543"/>
        <end position="636"/>
    </location>
</feature>
<accession>A0A1A9ZAA3</accession>
<dbReference type="GO" id="GO:1990592">
    <property type="term" value="P:protein K69-linked ufmylation"/>
    <property type="evidence" value="ECO:0007669"/>
    <property type="project" value="TreeGrafter"/>
</dbReference>
<feature type="domain" description="E3 UFM1-protein ligase-like C-terminal" evidence="11">
    <location>
        <begin position="676"/>
        <end position="773"/>
    </location>
</feature>
<feature type="region of interest" description="Disordered" evidence="8">
    <location>
        <begin position="405"/>
        <end position="474"/>
    </location>
</feature>
<dbReference type="GO" id="GO:0032434">
    <property type="term" value="P:regulation of proteasomal ubiquitin-dependent protein catabolic process"/>
    <property type="evidence" value="ECO:0007669"/>
    <property type="project" value="TreeGrafter"/>
</dbReference>
<keyword evidence="13" id="KW-1185">Reference proteome</keyword>
<dbReference type="PANTHER" id="PTHR31057">
    <property type="entry name" value="E3 UFM1-PROTEIN LIGASE 1"/>
    <property type="match status" value="1"/>
</dbReference>
<evidence type="ECO:0000256" key="5">
    <source>
        <dbReference type="ARBA" id="ARBA00022786"/>
    </source>
</evidence>
<evidence type="ECO:0000256" key="6">
    <source>
        <dbReference type="ARBA" id="ARBA00030452"/>
    </source>
</evidence>
<evidence type="ECO:0000313" key="12">
    <source>
        <dbReference type="EnsemblMetazoa" id="GPAI008445-PA"/>
    </source>
</evidence>
<reference evidence="12" key="2">
    <citation type="submission" date="2020-05" db="UniProtKB">
        <authorList>
            <consortium name="EnsemblMetazoa"/>
        </authorList>
    </citation>
    <scope>IDENTIFICATION</scope>
    <source>
        <strain evidence="12">IAEA</strain>
    </source>
</reference>
<dbReference type="GO" id="GO:0005789">
    <property type="term" value="C:endoplasmic reticulum membrane"/>
    <property type="evidence" value="ECO:0007669"/>
    <property type="project" value="TreeGrafter"/>
</dbReference>
<comment type="function">
    <text evidence="1">E3 UFM1-protein ligase that mediates ufmylation of target proteins.</text>
</comment>
<dbReference type="AlphaFoldDB" id="A0A1A9ZAA3"/>
<dbReference type="GO" id="GO:0034976">
    <property type="term" value="P:response to endoplasmic reticulum stress"/>
    <property type="evidence" value="ECO:0007669"/>
    <property type="project" value="TreeGrafter"/>
</dbReference>
<evidence type="ECO:0000256" key="7">
    <source>
        <dbReference type="SAM" id="Coils"/>
    </source>
</evidence>
<name>A0A1A9ZAA3_GLOPL</name>
<keyword evidence="5" id="KW-0833">Ubl conjugation pathway</keyword>
<dbReference type="EnsemblMetazoa" id="GPAI008445-RA">
    <property type="protein sequence ID" value="GPAI008445-PA"/>
    <property type="gene ID" value="GPAI008445"/>
</dbReference>
<keyword evidence="7" id="KW-0175">Coiled coil</keyword>
<dbReference type="VEuPathDB" id="VectorBase:GPAI008445"/>
<dbReference type="PANTHER" id="PTHR31057:SF0">
    <property type="entry name" value="E3 UFM1-PROTEIN LIGASE 1"/>
    <property type="match status" value="1"/>
</dbReference>
<sequence length="786" mass="89632">MSNDWDEVKRLAADFQKAQLTSTLQKLSERNCVEIVALLLEKQLLEVIFTNDGKEYITPDHLEREIQDELYVNGGRVNLVEVSKTLNVDLTRIEKIAEKIAKENASIHFILGQLIDEDYITYIAQEIQEKLQQKGEITVNDLTEQLDLPSDFLQHDVIEKHLGKIIKGRQDPTNPRNFFTQAYVQRCKAKIRGALSALTRPINVSVILQQINVQQKIFHTLLDELNPAGYVTSKVANAQYVPHIYARIQSDWVNSFYRQNGFLEYEALTKLGISNAKQFINKHLAEEQFIYLKRWAISEKLLELTIIPSLMATKQFIDLSSILPSNMSTADKEELFEIIISKKLNNISNQYILLGSEKGSSIAFTTSYLEELIEPCREMARSKAKSSVEAGIYQQYLTAKLMSQKSLTETEEDSMKLDKKDERRKKASSGKAGGGSQGRETKTKSTKKHARGGPGKRGTVDSDEEENNIESSSKARKQLELVTMADIIEVINKETLKLNMEELNEDIAALYHEQLNQLAMNTAQELYEATLQKAAVGGGRQSHASVQEKINALLIDLRLYEKGLKLFPANVQTELIKYLLKSMGNDICNELLVYIANECQIELKNNNLNVDQRNKLAQECVDEFVLATETLLKSCSMIIKKVDKKKDRQLIIQHREKVRFRVYAYVCLNIVEFLIYREKLLEQLKQQTEPAVILHLTALVLFTTITGCILHASGKFVGQILAFIKASVNDEQNRLLIDYQDLVINVLRLSKEDEEYQKSLEQLQEMESQIKHLALSFEKPGFIKTD</sequence>
<keyword evidence="4" id="KW-0808">Transferase</keyword>
<dbReference type="InterPro" id="IPR056761">
    <property type="entry name" value="Ufl1-like_C"/>
</dbReference>
<evidence type="ECO:0000256" key="4">
    <source>
        <dbReference type="ARBA" id="ARBA00022679"/>
    </source>
</evidence>
<feature type="coiled-coil region" evidence="7">
    <location>
        <begin position="746"/>
        <end position="776"/>
    </location>
</feature>
<dbReference type="Pfam" id="PF09743">
    <property type="entry name" value="E3_UFM1_ligase"/>
    <property type="match status" value="1"/>
</dbReference>
<dbReference type="Pfam" id="PF23659">
    <property type="entry name" value="UFL1"/>
    <property type="match status" value="1"/>
</dbReference>
<dbReference type="InterPro" id="IPR018611">
    <property type="entry name" value="Ufl1"/>
</dbReference>
<evidence type="ECO:0000259" key="11">
    <source>
        <dbReference type="Pfam" id="PF25041"/>
    </source>
</evidence>
<feature type="domain" description="E3 UFM1-protein ligase 1-like N-terminal" evidence="9">
    <location>
        <begin position="7"/>
        <end position="280"/>
    </location>
</feature>
<comment type="similarity">
    <text evidence="2">Belongs to the UFL1 family.</text>
</comment>
<dbReference type="GO" id="GO:0061666">
    <property type="term" value="F:UFM1 ligase activity"/>
    <property type="evidence" value="ECO:0007669"/>
    <property type="project" value="InterPro"/>
</dbReference>
<evidence type="ECO:0000256" key="3">
    <source>
        <dbReference type="ARBA" id="ARBA00014160"/>
    </source>
</evidence>
<evidence type="ECO:0000256" key="8">
    <source>
        <dbReference type="SAM" id="MobiDB-lite"/>
    </source>
</evidence>
<dbReference type="Proteomes" id="UP000092445">
    <property type="component" value="Unassembled WGS sequence"/>
</dbReference>
<evidence type="ECO:0000256" key="1">
    <source>
        <dbReference type="ARBA" id="ARBA00003950"/>
    </source>
</evidence>
<evidence type="ECO:0000259" key="9">
    <source>
        <dbReference type="Pfam" id="PF09743"/>
    </source>
</evidence>
<evidence type="ECO:0000259" key="10">
    <source>
        <dbReference type="Pfam" id="PF23659"/>
    </source>
</evidence>
<dbReference type="STRING" id="7398.A0A1A9ZAA3"/>
<proteinExistence type="inferred from homology"/>
<dbReference type="InterPro" id="IPR056580">
    <property type="entry name" value="Ufl1_dom"/>
</dbReference>
<evidence type="ECO:0000256" key="2">
    <source>
        <dbReference type="ARBA" id="ARBA00010789"/>
    </source>
</evidence>
<organism evidence="12 13">
    <name type="scientific">Glossina pallidipes</name>
    <name type="common">Tsetse fly</name>
    <dbReference type="NCBI Taxonomy" id="7398"/>
    <lineage>
        <taxon>Eukaryota</taxon>
        <taxon>Metazoa</taxon>
        <taxon>Ecdysozoa</taxon>
        <taxon>Arthropoda</taxon>
        <taxon>Hexapoda</taxon>
        <taxon>Insecta</taxon>
        <taxon>Pterygota</taxon>
        <taxon>Neoptera</taxon>
        <taxon>Endopterygota</taxon>
        <taxon>Diptera</taxon>
        <taxon>Brachycera</taxon>
        <taxon>Muscomorpha</taxon>
        <taxon>Hippoboscoidea</taxon>
        <taxon>Glossinidae</taxon>
        <taxon>Glossina</taxon>
    </lineage>
</organism>
<dbReference type="InterPro" id="IPR056579">
    <property type="entry name" value="Ufl1_N"/>
</dbReference>
<protein>
    <recommendedName>
        <fullName evidence="3">E3 UFM1-protein ligase 1 homolog</fullName>
    </recommendedName>
    <alternativeName>
        <fullName evidence="6">E3 UFM1-protein transferase 1 homolog</fullName>
    </alternativeName>
</protein>
<evidence type="ECO:0000313" key="13">
    <source>
        <dbReference type="Proteomes" id="UP000092445"/>
    </source>
</evidence>